<sequence length="104" mass="12325">MYKLSHLAAKDFEQIFEYSLLSFGIEQADVYTDSMNDVLLTLAEQPFMGFECTEIAEGLRRHDHNKHAIYYRTQPHNIYIVRNLHPQMEPLLHLHPSIYLDQFD</sequence>
<reference evidence="4 5" key="1">
    <citation type="journal article" date="2013" name="ISME J.">
        <title>Comparative genomics of pathogenic lineages of Vibrio nigripulchritudo identifies virulence-associated traits.</title>
        <authorList>
            <person name="Goudenege D."/>
            <person name="Labreuche Y."/>
            <person name="Krin E."/>
            <person name="Ansquer D."/>
            <person name="Mangenot S."/>
            <person name="Calteau A."/>
            <person name="Medigue C."/>
            <person name="Mazel D."/>
            <person name="Polz M.F."/>
            <person name="Le Roux F."/>
        </authorList>
    </citation>
    <scope>NUCLEOTIDE SEQUENCE [LARGE SCALE GENOMIC DNA]</scope>
    <source>
        <strain evidence="4 5">SOn1</strain>
    </source>
</reference>
<keyword evidence="2" id="KW-1277">Toxin-antitoxin system</keyword>
<evidence type="ECO:0000313" key="4">
    <source>
        <dbReference type="EMBL" id="CCO50381.1"/>
    </source>
</evidence>
<evidence type="ECO:0000256" key="2">
    <source>
        <dbReference type="ARBA" id="ARBA00022649"/>
    </source>
</evidence>
<dbReference type="Pfam" id="PF05016">
    <property type="entry name" value="ParE_toxin"/>
    <property type="match status" value="1"/>
</dbReference>
<evidence type="ECO:0000256" key="1">
    <source>
        <dbReference type="ARBA" id="ARBA00006226"/>
    </source>
</evidence>
<dbReference type="InterPro" id="IPR007712">
    <property type="entry name" value="RelE/ParE_toxin"/>
</dbReference>
<dbReference type="Proteomes" id="UP000018211">
    <property type="component" value="Unassembled WGS sequence"/>
</dbReference>
<dbReference type="Gene3D" id="3.30.2310.20">
    <property type="entry name" value="RelE-like"/>
    <property type="match status" value="1"/>
</dbReference>
<dbReference type="RefSeq" id="WP_022614248.1">
    <property type="nucleotide sequence ID" value="NZ_LK391966.1"/>
</dbReference>
<evidence type="ECO:0000313" key="5">
    <source>
        <dbReference type="Proteomes" id="UP000018211"/>
    </source>
</evidence>
<dbReference type="PANTHER" id="PTHR33755:SF3">
    <property type="entry name" value="TOXIN"/>
    <property type="match status" value="1"/>
</dbReference>
<gene>
    <name evidence="4" type="ORF">VIBNISOn1_p0218</name>
</gene>
<name>A0AAV2W0N9_9VIBR</name>
<organism evidence="4 5">
    <name type="scientific">Vibrio nigripulchritudo SOn1</name>
    <dbReference type="NCBI Taxonomy" id="1238450"/>
    <lineage>
        <taxon>Bacteria</taxon>
        <taxon>Pseudomonadati</taxon>
        <taxon>Pseudomonadota</taxon>
        <taxon>Gammaproteobacteria</taxon>
        <taxon>Vibrionales</taxon>
        <taxon>Vibrionaceae</taxon>
        <taxon>Vibrio</taxon>
    </lineage>
</organism>
<comment type="caution">
    <text evidence="4">The sequence shown here is derived from an EMBL/GenBank/DDBJ whole genome shotgun (WGS) entry which is preliminary data.</text>
</comment>
<dbReference type="PANTHER" id="PTHR33755">
    <property type="entry name" value="TOXIN PARE1-RELATED"/>
    <property type="match status" value="1"/>
</dbReference>
<dbReference type="AlphaFoldDB" id="A0AAV2W0N9"/>
<evidence type="ECO:0000256" key="3">
    <source>
        <dbReference type="PIRNR" id="PIRNR029218"/>
    </source>
</evidence>
<dbReference type="PIRSF" id="PIRSF029218">
    <property type="entry name" value="ParE"/>
    <property type="match status" value="1"/>
</dbReference>
<proteinExistence type="inferred from homology"/>
<dbReference type="EMBL" id="CAOF01000201">
    <property type="protein sequence ID" value="CCO50381.1"/>
    <property type="molecule type" value="Genomic_DNA"/>
</dbReference>
<dbReference type="InterPro" id="IPR035093">
    <property type="entry name" value="RelE/ParE_toxin_dom_sf"/>
</dbReference>
<dbReference type="InterPro" id="IPR028344">
    <property type="entry name" value="ParE1/4"/>
</dbReference>
<comment type="similarity">
    <text evidence="1 3">Belongs to the RelE toxin family.</text>
</comment>
<accession>A0AAV2W0N9</accession>
<dbReference type="InterPro" id="IPR051803">
    <property type="entry name" value="TA_system_RelE-like_toxin"/>
</dbReference>
<protein>
    <recommendedName>
        <fullName evidence="3">Toxin</fullName>
    </recommendedName>
</protein>